<reference evidence="2 3" key="1">
    <citation type="journal article" date="2016" name="Nat. Commun.">
        <title>Thousands of microbial genomes shed light on interconnected biogeochemical processes in an aquifer system.</title>
        <authorList>
            <person name="Anantharaman K."/>
            <person name="Brown C.T."/>
            <person name="Hug L.A."/>
            <person name="Sharon I."/>
            <person name="Castelle C.J."/>
            <person name="Probst A.J."/>
            <person name="Thomas B.C."/>
            <person name="Singh A."/>
            <person name="Wilkins M.J."/>
            <person name="Karaoz U."/>
            <person name="Brodie E.L."/>
            <person name="Williams K.H."/>
            <person name="Hubbard S.S."/>
            <person name="Banfield J.F."/>
        </authorList>
    </citation>
    <scope>NUCLEOTIDE SEQUENCE [LARGE SCALE GENOMIC DNA]</scope>
</reference>
<comment type="caution">
    <text evidence="2">The sequence shown here is derived from an EMBL/GenBank/DDBJ whole genome shotgun (WGS) entry which is preliminary data.</text>
</comment>
<keyword evidence="1" id="KW-1133">Transmembrane helix</keyword>
<protein>
    <submittedName>
        <fullName evidence="2">Uncharacterized protein</fullName>
    </submittedName>
</protein>
<proteinExistence type="predicted"/>
<dbReference type="Proteomes" id="UP000176834">
    <property type="component" value="Unassembled WGS sequence"/>
</dbReference>
<gene>
    <name evidence="2" type="ORF">A3B86_00335</name>
</gene>
<name>A0A1F8F1R2_9BACT</name>
<accession>A0A1F8F1R2</accession>
<organism evidence="2 3">
    <name type="scientific">Candidatus Yanofskybacteria bacterium RIFCSPHIGHO2_02_FULL_38_22b</name>
    <dbReference type="NCBI Taxonomy" id="1802673"/>
    <lineage>
        <taxon>Bacteria</taxon>
        <taxon>Candidatus Yanofskyibacteriota</taxon>
    </lineage>
</organism>
<evidence type="ECO:0000313" key="3">
    <source>
        <dbReference type="Proteomes" id="UP000176834"/>
    </source>
</evidence>
<keyword evidence="1" id="KW-0812">Transmembrane</keyword>
<evidence type="ECO:0000313" key="2">
    <source>
        <dbReference type="EMBL" id="OGN06628.1"/>
    </source>
</evidence>
<sequence>MLRKKDVPIIIVSLVAVGLIASIIGTPFLIDYLKYDSYDKDDFIDPNTYQALFLTNNQTYFGSLANINSDYLVLSDVYYVKVNEETGEGRLVKLGPLEPHKPNGSMIINKDQVLFWENLNFDSSVLKTIQQNMKQNN</sequence>
<dbReference type="EMBL" id="MGJN01000018">
    <property type="protein sequence ID" value="OGN06628.1"/>
    <property type="molecule type" value="Genomic_DNA"/>
</dbReference>
<feature type="transmembrane region" description="Helical" evidence="1">
    <location>
        <begin position="7"/>
        <end position="30"/>
    </location>
</feature>
<dbReference type="AlphaFoldDB" id="A0A1F8F1R2"/>
<keyword evidence="1" id="KW-0472">Membrane</keyword>
<evidence type="ECO:0000256" key="1">
    <source>
        <dbReference type="SAM" id="Phobius"/>
    </source>
</evidence>